<keyword evidence="2" id="KW-1185">Reference proteome</keyword>
<evidence type="ECO:0000313" key="1">
    <source>
        <dbReference type="EMBL" id="MBW8687060.1"/>
    </source>
</evidence>
<dbReference type="InterPro" id="IPR011047">
    <property type="entry name" value="Quinoprotein_ADH-like_sf"/>
</dbReference>
<evidence type="ECO:0000313" key="2">
    <source>
        <dbReference type="Proteomes" id="UP000812961"/>
    </source>
</evidence>
<dbReference type="SUPFAM" id="SSF50998">
    <property type="entry name" value="Quinoprotein alcohol dehydrogenase-like"/>
    <property type="match status" value="1"/>
</dbReference>
<name>A0ABS7GIJ1_9BACT</name>
<dbReference type="InterPro" id="IPR015943">
    <property type="entry name" value="WD40/YVTN_repeat-like_dom_sf"/>
</dbReference>
<organism evidence="1 2">
    <name type="scientific">Chitinophaga rhizophila</name>
    <dbReference type="NCBI Taxonomy" id="2866212"/>
    <lineage>
        <taxon>Bacteria</taxon>
        <taxon>Pseudomonadati</taxon>
        <taxon>Bacteroidota</taxon>
        <taxon>Chitinophagia</taxon>
        <taxon>Chitinophagales</taxon>
        <taxon>Chitinophagaceae</taxon>
        <taxon>Chitinophaga</taxon>
    </lineage>
</organism>
<gene>
    <name evidence="1" type="ORF">K1Y79_22175</name>
</gene>
<dbReference type="Proteomes" id="UP000812961">
    <property type="component" value="Unassembled WGS sequence"/>
</dbReference>
<comment type="caution">
    <text evidence="1">The sequence shown here is derived from an EMBL/GenBank/DDBJ whole genome shotgun (WGS) entry which is preliminary data.</text>
</comment>
<sequence length="661" mass="75108">MIKNSKINALVATEVGNLFNDHLRILGFKFSKAKAQFTRKKGPIQQLIVLSSPGTNLYYEETTATLFLRFSVNAYIDVPGYQEWYTQYTGDGCYVRYPQRTFRSEVAISFDQLKPDDFLSFSRHASPREQLIQRTDYAASGIADRSAQDFIPTADLLTTGINLLMEEVGKYTTIPDIVDQITDPAPKHLGLLLFGGYIEKAIPLFETNYQRYINSIQQTQTTDPSAANVLKVELAALVMLAQQLLNITYENPFRRRIKISEPKQELFELAPGLTYQEALRFDTTGFTIDAFHVNATGEVMIFSAKKTIYKFDASGRLVFEKTILPAPGFCPPFGPKSGSIEATGAFFINNHIIDKDNNHLELPLPDMGKPGKHLHKCDVTDLVYSAAHQQYYVLFNNWFLIYNDKGVLEKQLAVEDNMHNSIVTDKQWIVTRQQHTLNTILDFDGQVVAEYDFTDGNHYYAFSPAKDRLLCFFYTAKSQYYDLTTGRKEVLWAHPTYIKGYKEIMYNDTNHNFGLTIAAFSPDGQYIAGGGDHGKYVAWKLPGLERVELIPMQEVIDLFKPETSIAVNMATGDAQTLSSAKTSLVELEGHTFLKNRSNDVNRILFLDNGDYFLLVLDTGITMIWDRHLKNIGYARDMSIHAHADRFISIIKENEYTVYTRV</sequence>
<reference evidence="1 2" key="1">
    <citation type="submission" date="2021-08" db="EMBL/GenBank/DDBJ databases">
        <title>The genome sequence of Chitinophaga sp. B61.</title>
        <authorList>
            <person name="Zhang X."/>
        </authorList>
    </citation>
    <scope>NUCLEOTIDE SEQUENCE [LARGE SCALE GENOMIC DNA]</scope>
    <source>
        <strain evidence="1 2">B61</strain>
    </source>
</reference>
<dbReference type="RefSeq" id="WP_220252387.1">
    <property type="nucleotide sequence ID" value="NZ_JAICCF010000004.1"/>
</dbReference>
<protein>
    <submittedName>
        <fullName evidence="1">WD40 repeat domain-containing protein</fullName>
    </submittedName>
</protein>
<proteinExistence type="predicted"/>
<accession>A0ABS7GIJ1</accession>
<dbReference type="Gene3D" id="2.130.10.10">
    <property type="entry name" value="YVTN repeat-like/Quinoprotein amine dehydrogenase"/>
    <property type="match status" value="1"/>
</dbReference>
<dbReference type="EMBL" id="JAICCF010000004">
    <property type="protein sequence ID" value="MBW8687060.1"/>
    <property type="molecule type" value="Genomic_DNA"/>
</dbReference>